<dbReference type="PANTHER" id="PTHR45036:SF1">
    <property type="entry name" value="METHYLTRANSFERASE LIKE 7A"/>
    <property type="match status" value="1"/>
</dbReference>
<dbReference type="InterPro" id="IPR013216">
    <property type="entry name" value="Methyltransf_11"/>
</dbReference>
<dbReference type="AlphaFoldDB" id="A0A4R4PT51"/>
<keyword evidence="2" id="KW-0808">Transferase</keyword>
<dbReference type="GO" id="GO:0008757">
    <property type="term" value="F:S-adenosylmethionine-dependent methyltransferase activity"/>
    <property type="evidence" value="ECO:0007669"/>
    <property type="project" value="InterPro"/>
</dbReference>
<dbReference type="CDD" id="cd02440">
    <property type="entry name" value="AdoMet_MTases"/>
    <property type="match status" value="1"/>
</dbReference>
<dbReference type="RefSeq" id="WP_132410159.1">
    <property type="nucleotide sequence ID" value="NZ_SMKA01000122.1"/>
</dbReference>
<organism evidence="2 3">
    <name type="scientific">Kribbella albertanoniae</name>
    <dbReference type="NCBI Taxonomy" id="1266829"/>
    <lineage>
        <taxon>Bacteria</taxon>
        <taxon>Bacillati</taxon>
        <taxon>Actinomycetota</taxon>
        <taxon>Actinomycetes</taxon>
        <taxon>Propionibacteriales</taxon>
        <taxon>Kribbellaceae</taxon>
        <taxon>Kribbella</taxon>
    </lineage>
</organism>
<dbReference type="SUPFAM" id="SSF53335">
    <property type="entry name" value="S-adenosyl-L-methionine-dependent methyltransferases"/>
    <property type="match status" value="1"/>
</dbReference>
<sequence length="207" mass="21788">MGHAIFARVYARMRPRMDEYGVRAHRQRLLAGLAGAVVEIGAGDGGNFAHYPAAVTQVLAVEPEPYLRSQAERAAGIAPVPVQVVDGTADRLPLADGSVDAVVASLVLCSVPDQSAALTEALRVLRPDGELRFYEHVAVVPGRMQRLLDATVYPALSGGCHLHRDTAAAITAAGFTITELDSFNFPATGFTPAAPHILGRAVRTAGV</sequence>
<dbReference type="Proteomes" id="UP000295075">
    <property type="component" value="Unassembled WGS sequence"/>
</dbReference>
<name>A0A4R4PT51_9ACTN</name>
<dbReference type="OrthoDB" id="65624at2"/>
<dbReference type="GO" id="GO:0032259">
    <property type="term" value="P:methylation"/>
    <property type="evidence" value="ECO:0007669"/>
    <property type="project" value="UniProtKB-KW"/>
</dbReference>
<protein>
    <submittedName>
        <fullName evidence="2">SAM-dependent methyltransferase</fullName>
    </submittedName>
</protein>
<evidence type="ECO:0000259" key="1">
    <source>
        <dbReference type="Pfam" id="PF08241"/>
    </source>
</evidence>
<feature type="domain" description="Methyltransferase type 11" evidence="1">
    <location>
        <begin position="38"/>
        <end position="132"/>
    </location>
</feature>
<dbReference type="InterPro" id="IPR029063">
    <property type="entry name" value="SAM-dependent_MTases_sf"/>
</dbReference>
<accession>A0A4R4PT51</accession>
<dbReference type="PANTHER" id="PTHR45036">
    <property type="entry name" value="METHYLTRANSFERASE LIKE 7B"/>
    <property type="match status" value="1"/>
</dbReference>
<evidence type="ECO:0000313" key="2">
    <source>
        <dbReference type="EMBL" id="TDC25537.1"/>
    </source>
</evidence>
<evidence type="ECO:0000313" key="3">
    <source>
        <dbReference type="Proteomes" id="UP000295075"/>
    </source>
</evidence>
<comment type="caution">
    <text evidence="2">The sequence shown here is derived from an EMBL/GenBank/DDBJ whole genome shotgun (WGS) entry which is preliminary data.</text>
</comment>
<keyword evidence="2" id="KW-0489">Methyltransferase</keyword>
<proteinExistence type="predicted"/>
<dbReference type="EMBL" id="SMKA01000122">
    <property type="protein sequence ID" value="TDC25537.1"/>
    <property type="molecule type" value="Genomic_DNA"/>
</dbReference>
<dbReference type="Gene3D" id="3.40.50.150">
    <property type="entry name" value="Vaccinia Virus protein VP39"/>
    <property type="match status" value="1"/>
</dbReference>
<dbReference type="Pfam" id="PF08241">
    <property type="entry name" value="Methyltransf_11"/>
    <property type="match status" value="1"/>
</dbReference>
<dbReference type="InterPro" id="IPR052356">
    <property type="entry name" value="Thiol_S-MT"/>
</dbReference>
<keyword evidence="3" id="KW-1185">Reference proteome</keyword>
<reference evidence="2 3" key="1">
    <citation type="submission" date="2019-03" db="EMBL/GenBank/DDBJ databases">
        <title>Draft genome sequences of novel Actinobacteria.</title>
        <authorList>
            <person name="Sahin N."/>
            <person name="Ay H."/>
            <person name="Saygin H."/>
        </authorList>
    </citation>
    <scope>NUCLEOTIDE SEQUENCE [LARGE SCALE GENOMIC DNA]</scope>
    <source>
        <strain evidence="2 3">JCM 30547</strain>
    </source>
</reference>
<gene>
    <name evidence="2" type="ORF">E1261_24055</name>
</gene>